<dbReference type="PANTHER" id="PTHR34553">
    <property type="entry name" value="OS05G0597400 PROTEIN"/>
    <property type="match status" value="1"/>
</dbReference>
<comment type="caution">
    <text evidence="2">The sequence shown here is derived from an EMBL/GenBank/DDBJ whole genome shotgun (WGS) entry which is preliminary data.</text>
</comment>
<evidence type="ECO:0000313" key="3">
    <source>
        <dbReference type="Proteomes" id="UP001187192"/>
    </source>
</evidence>
<name>A0AA88DBT1_FICCA</name>
<proteinExistence type="predicted"/>
<organism evidence="2 3">
    <name type="scientific">Ficus carica</name>
    <name type="common">Common fig</name>
    <dbReference type="NCBI Taxonomy" id="3494"/>
    <lineage>
        <taxon>Eukaryota</taxon>
        <taxon>Viridiplantae</taxon>
        <taxon>Streptophyta</taxon>
        <taxon>Embryophyta</taxon>
        <taxon>Tracheophyta</taxon>
        <taxon>Spermatophyta</taxon>
        <taxon>Magnoliopsida</taxon>
        <taxon>eudicotyledons</taxon>
        <taxon>Gunneridae</taxon>
        <taxon>Pentapetalae</taxon>
        <taxon>rosids</taxon>
        <taxon>fabids</taxon>
        <taxon>Rosales</taxon>
        <taxon>Moraceae</taxon>
        <taxon>Ficeae</taxon>
        <taxon>Ficus</taxon>
    </lineage>
</organism>
<dbReference type="AlphaFoldDB" id="A0AA88DBT1"/>
<keyword evidence="1" id="KW-0472">Membrane</keyword>
<feature type="transmembrane region" description="Helical" evidence="1">
    <location>
        <begin position="393"/>
        <end position="416"/>
    </location>
</feature>
<protein>
    <submittedName>
        <fullName evidence="2">Uncharacterized protein</fullName>
    </submittedName>
</protein>
<gene>
    <name evidence="2" type="ORF">TIFTF001_019458</name>
</gene>
<feature type="transmembrane region" description="Helical" evidence="1">
    <location>
        <begin position="231"/>
        <end position="249"/>
    </location>
</feature>
<feature type="transmembrane region" description="Helical" evidence="1">
    <location>
        <begin position="365"/>
        <end position="386"/>
    </location>
</feature>
<keyword evidence="1" id="KW-0812">Transmembrane</keyword>
<dbReference type="EMBL" id="BTGU01000033">
    <property type="protein sequence ID" value="GMN50306.1"/>
    <property type="molecule type" value="Genomic_DNA"/>
</dbReference>
<evidence type="ECO:0000256" key="1">
    <source>
        <dbReference type="SAM" id="Phobius"/>
    </source>
</evidence>
<sequence>MLKWSRILNMASWKEKTQFSMANLHEALHGFIVFEVSWKHVRGIKYSNELQTDTSLALEVKLLTTWEFDGIDQALSYVSFWFSATVSETQTLRTNLIRLQERVLSHSAQKITGSSNDLLLNDKSQEDELVSEDEFFDANETSFDENDTIYTDHQLEEKNVEAENQIGPMGYVDIFLLCRSNDKDLQFELQQIFTRDPKLLTLHESSLPSWAIFLQSYPLFCALYRPWMRPLYETIYVLVSLVTVIIGFYDLYKNIPLLKATVSHLCGPLFNWIESWDMISRIKYLGTMLFIQNLGKAANVFLSIMGAIKLLVSLITKTLMYPVQEMVDYLMPVWTFFAATAKKLCNTGSVMAESFRSMVDVRLDFLIPPLGVYSYLSSLASWLNPILRSIREIFVFVTKGCLLLANYVGALFYGIYEVLEICFQFVASNISHQLSYFAHLNPYSPELSFRHSLWKDLFSRVFCSVRSIIRVLSAFIGSCKRHRLSIHNRLRAILRRLGFYSPKFSCHYSHESETAGSHIKVINYIDPAGTSSCEGALKLRT</sequence>
<dbReference type="Proteomes" id="UP001187192">
    <property type="component" value="Unassembled WGS sequence"/>
</dbReference>
<dbReference type="PANTHER" id="PTHR34553:SF8">
    <property type="match status" value="1"/>
</dbReference>
<keyword evidence="1" id="KW-1133">Transmembrane helix</keyword>
<accession>A0AA88DBT1</accession>
<keyword evidence="3" id="KW-1185">Reference proteome</keyword>
<feature type="transmembrane region" description="Helical" evidence="1">
    <location>
        <begin position="294"/>
        <end position="316"/>
    </location>
</feature>
<reference evidence="2" key="1">
    <citation type="submission" date="2023-07" db="EMBL/GenBank/DDBJ databases">
        <title>draft genome sequence of fig (Ficus carica).</title>
        <authorList>
            <person name="Takahashi T."/>
            <person name="Nishimura K."/>
        </authorList>
    </citation>
    <scope>NUCLEOTIDE SEQUENCE</scope>
</reference>
<evidence type="ECO:0000313" key="2">
    <source>
        <dbReference type="EMBL" id="GMN50306.1"/>
    </source>
</evidence>